<evidence type="ECO:0000313" key="7">
    <source>
        <dbReference type="EMBL" id="KAA5542764.1"/>
    </source>
</evidence>
<evidence type="ECO:0000256" key="4">
    <source>
        <dbReference type="ARBA" id="ARBA00023157"/>
    </source>
</evidence>
<dbReference type="SUPFAM" id="SSF46626">
    <property type="entry name" value="Cytochrome c"/>
    <property type="match status" value="1"/>
</dbReference>
<evidence type="ECO:0000256" key="3">
    <source>
        <dbReference type="ARBA" id="ARBA00023004"/>
    </source>
</evidence>
<dbReference type="Gene3D" id="2.60.120.310">
    <property type="entry name" value="Copper type II, ascorbate-dependent monooxygenase, N-terminal domain"/>
    <property type="match status" value="1"/>
</dbReference>
<dbReference type="AlphaFoldDB" id="A0A5M6D5I4"/>
<keyword evidence="8" id="KW-1185">Reference proteome</keyword>
<dbReference type="InterPro" id="IPR036909">
    <property type="entry name" value="Cyt_c-like_dom_sf"/>
</dbReference>
<proteinExistence type="predicted"/>
<dbReference type="GO" id="GO:0016715">
    <property type="term" value="F:oxidoreductase activity, acting on paired donors, with incorporation or reduction of molecular oxygen, reduced ascorbate as one donor, and incorporation of one atom of oxygen"/>
    <property type="evidence" value="ECO:0007669"/>
    <property type="project" value="InterPro"/>
</dbReference>
<organism evidence="7 8">
    <name type="scientific">Roseiconus nitratireducens</name>
    <dbReference type="NCBI Taxonomy" id="2605748"/>
    <lineage>
        <taxon>Bacteria</taxon>
        <taxon>Pseudomonadati</taxon>
        <taxon>Planctomycetota</taxon>
        <taxon>Planctomycetia</taxon>
        <taxon>Pirellulales</taxon>
        <taxon>Pirellulaceae</taxon>
        <taxon>Roseiconus</taxon>
    </lineage>
</organism>
<evidence type="ECO:0000259" key="6">
    <source>
        <dbReference type="PROSITE" id="PS51007"/>
    </source>
</evidence>
<dbReference type="RefSeq" id="WP_150077181.1">
    <property type="nucleotide sequence ID" value="NZ_VWOX01000007.1"/>
</dbReference>
<dbReference type="SUPFAM" id="SSF49742">
    <property type="entry name" value="PHM/PNGase F"/>
    <property type="match status" value="2"/>
</dbReference>
<dbReference type="Proteomes" id="UP000324479">
    <property type="component" value="Unassembled WGS sequence"/>
</dbReference>
<dbReference type="SUPFAM" id="SSF52833">
    <property type="entry name" value="Thioredoxin-like"/>
    <property type="match status" value="1"/>
</dbReference>
<dbReference type="InterPro" id="IPR008977">
    <property type="entry name" value="PHM/PNGase_F_dom_sf"/>
</dbReference>
<dbReference type="EMBL" id="VWOX01000007">
    <property type="protein sequence ID" value="KAA5542764.1"/>
    <property type="molecule type" value="Genomic_DNA"/>
</dbReference>
<gene>
    <name evidence="7" type="ORF">FYK55_14690</name>
</gene>
<dbReference type="InterPro" id="IPR036249">
    <property type="entry name" value="Thioredoxin-like_sf"/>
</dbReference>
<accession>A0A5M6D5I4</accession>
<feature type="domain" description="Cytochrome c" evidence="6">
    <location>
        <begin position="214"/>
        <end position="355"/>
    </location>
</feature>
<keyword evidence="1 5" id="KW-0349">Heme</keyword>
<dbReference type="GO" id="GO:0020037">
    <property type="term" value="F:heme binding"/>
    <property type="evidence" value="ECO:0007669"/>
    <property type="project" value="InterPro"/>
</dbReference>
<evidence type="ECO:0000256" key="5">
    <source>
        <dbReference type="PROSITE-ProRule" id="PRU00433"/>
    </source>
</evidence>
<evidence type="ECO:0000256" key="1">
    <source>
        <dbReference type="ARBA" id="ARBA00022617"/>
    </source>
</evidence>
<dbReference type="PANTHER" id="PTHR43640:SF1">
    <property type="entry name" value="THIOREDOXIN-DEPENDENT PEROXIREDOXIN"/>
    <property type="match status" value="1"/>
</dbReference>
<dbReference type="Gene3D" id="3.40.30.10">
    <property type="entry name" value="Glutaredoxin"/>
    <property type="match status" value="1"/>
</dbReference>
<dbReference type="PROSITE" id="PS51007">
    <property type="entry name" value="CYTC"/>
    <property type="match status" value="1"/>
</dbReference>
<protein>
    <submittedName>
        <fullName evidence="7">Redoxin domain-containing protein</fullName>
    </submittedName>
</protein>
<evidence type="ECO:0000256" key="2">
    <source>
        <dbReference type="ARBA" id="ARBA00022723"/>
    </source>
</evidence>
<dbReference type="GO" id="GO:0009055">
    <property type="term" value="F:electron transfer activity"/>
    <property type="evidence" value="ECO:0007669"/>
    <property type="project" value="InterPro"/>
</dbReference>
<dbReference type="InterPro" id="IPR009056">
    <property type="entry name" value="Cyt_c-like_dom"/>
</dbReference>
<dbReference type="InterPro" id="IPR036939">
    <property type="entry name" value="Cu2_ascorb_mOase_N_sf"/>
</dbReference>
<comment type="caution">
    <text evidence="7">The sequence shown here is derived from an EMBL/GenBank/DDBJ whole genome shotgun (WGS) entry which is preliminary data.</text>
</comment>
<dbReference type="Gene3D" id="2.60.120.230">
    <property type="match status" value="1"/>
</dbReference>
<dbReference type="PANTHER" id="PTHR43640">
    <property type="entry name" value="OS07G0260300 PROTEIN"/>
    <property type="match status" value="1"/>
</dbReference>
<reference evidence="7 8" key="1">
    <citation type="submission" date="2019-08" db="EMBL/GenBank/DDBJ databases">
        <authorList>
            <person name="Dhanesh K."/>
            <person name="Kumar G."/>
            <person name="Sasikala C."/>
            <person name="Venkata Ramana C."/>
        </authorList>
    </citation>
    <scope>NUCLEOTIDE SEQUENCE [LARGE SCALE GENOMIC DNA]</scope>
    <source>
        <strain evidence="7 8">JC645</strain>
    </source>
</reference>
<dbReference type="InterPro" id="IPR047262">
    <property type="entry name" value="PRX-like1"/>
</dbReference>
<evidence type="ECO:0000313" key="8">
    <source>
        <dbReference type="Proteomes" id="UP000324479"/>
    </source>
</evidence>
<keyword evidence="2 5" id="KW-0479">Metal-binding</keyword>
<sequence length="632" mass="70145">MWSAIRRLATSGWAGAVAARQVWTGLLVLIGVLNGGSAFAQHAAGRLPSRGVDLDGNVHLFGENDQCRALVFAFLSTKCPISNSYVPLLNDVSSRFHRQGVRVYGVISDPSVTRQEAREHRRQFHVAFPVLFDGSGGLRRTLSPTHTPHAIVLDRSGEQLYSGALDDHYVKLGRKKETATEDYLVDALEAVLAGRIVEVPKTKPIGCLLEAPPNKAASGDVTFSRDIAPIVHAHCSGCHHPDGSGPFALLTYEDVSAHARQILEVTHSRFMPPWKPSTRLPRFRDEQRLCDQDLELLESWVRSGKPEGNPEDLPVLPEPSRGWRLGKPDLVLEMKDVFNVPASGPDLRQYFVLPTGLTENRLVSAIDFQPGTPNAIHHASFFLDTQGNGRKLDQADPGPGYGGFGGPQFQPQGTLTSWFPGMRARRLPEGMGRLIPRGSDLVAEVHYVSTGKPEQDRSKIGLYFAPRSARQVVTEVQVGSLHLEIPAGAERHKETALYTLPVDTTLLDVVPHMHVLGREMKVRAKRPDGKIVPLLWIKDWDFNWQGQYAYDQPVELPKGSRILVEAWYDNSSGNPLNPNTPPKTVHWGSDSTDEMLICHFQCTCESMQDLKELNEDQQRYVAAEVSRRPVQR</sequence>
<dbReference type="GO" id="GO:0005507">
    <property type="term" value="F:copper ion binding"/>
    <property type="evidence" value="ECO:0007669"/>
    <property type="project" value="InterPro"/>
</dbReference>
<name>A0A5M6D5I4_9BACT</name>
<keyword evidence="3 5" id="KW-0408">Iron</keyword>
<dbReference type="InterPro" id="IPR014784">
    <property type="entry name" value="Cu2_ascorb_mOase-like_C"/>
</dbReference>
<keyword evidence="4" id="KW-1015">Disulfide bond</keyword>